<dbReference type="Proteomes" id="UP000712673">
    <property type="component" value="Unassembled WGS sequence"/>
</dbReference>
<comment type="caution">
    <text evidence="1">The sequence shown here is derived from an EMBL/GenBank/DDBJ whole genome shotgun (WGS) entry which is preliminary data.</text>
</comment>
<dbReference type="EMBL" id="VGLS01000027">
    <property type="protein sequence ID" value="MBM3222521.1"/>
    <property type="molecule type" value="Genomic_DNA"/>
</dbReference>
<protein>
    <submittedName>
        <fullName evidence="1">Uncharacterized protein</fullName>
    </submittedName>
</protein>
<proteinExistence type="predicted"/>
<sequence length="121" mass="13905">MRHHRWLKMRETLLKTEPDAGQTLLRRLPCTALHAWLAHHAWEAAREHFRGAALATDSEYEAHQDWVLTQEDTARVYEMVTGEFWQVRAACACLAHRVAREYHLIFAALTGAPLDDTAEDA</sequence>
<evidence type="ECO:0000313" key="2">
    <source>
        <dbReference type="Proteomes" id="UP000712673"/>
    </source>
</evidence>
<name>A0A937VZK7_UNCTE</name>
<evidence type="ECO:0000313" key="1">
    <source>
        <dbReference type="EMBL" id="MBM3222521.1"/>
    </source>
</evidence>
<gene>
    <name evidence="1" type="ORF">FJZ47_01775</name>
</gene>
<accession>A0A937VZK7</accession>
<dbReference type="AlphaFoldDB" id="A0A937VZK7"/>
<reference evidence="1" key="1">
    <citation type="submission" date="2019-03" db="EMBL/GenBank/DDBJ databases">
        <title>Lake Tanganyika Metagenome-Assembled Genomes (MAGs).</title>
        <authorList>
            <person name="Tran P."/>
        </authorList>
    </citation>
    <scope>NUCLEOTIDE SEQUENCE</scope>
    <source>
        <strain evidence="1">K_DeepCast_65m_m2_066</strain>
    </source>
</reference>
<organism evidence="1 2">
    <name type="scientific">Tectimicrobiota bacterium</name>
    <dbReference type="NCBI Taxonomy" id="2528274"/>
    <lineage>
        <taxon>Bacteria</taxon>
        <taxon>Pseudomonadati</taxon>
        <taxon>Nitrospinota/Tectimicrobiota group</taxon>
        <taxon>Candidatus Tectimicrobiota</taxon>
    </lineage>
</organism>